<reference evidence="2" key="1">
    <citation type="journal article" date="2015" name="Insect Biochem. Mol. Biol.">
        <title>An insight into the sialome of the horse fly, Tabanus bromius.</title>
        <authorList>
            <person name="Ribeiro J.M."/>
            <person name="Kazimirova M."/>
            <person name="Takac P."/>
            <person name="Andersen J.F."/>
            <person name="Francischetti I.M."/>
        </authorList>
    </citation>
    <scope>NUCLEOTIDE SEQUENCE</scope>
</reference>
<dbReference type="PROSITE" id="PS50005">
    <property type="entry name" value="TPR"/>
    <property type="match status" value="2"/>
</dbReference>
<accession>A0A0K8TNZ9</accession>
<feature type="non-terminal residue" evidence="2">
    <location>
        <position position="1"/>
    </location>
</feature>
<sequence>NVSIKMDLKHYFANDRHSCFDELVGREIDSIQEQDAMNITRTEQNLDGSTLLQNINSLSDIPEDVRNFWLPDSSESVMPPLLTMPGVQTANDQMKDSIEEVVLAHLGSDEMRQRKILRADDVTQDERGLRQLISAGCFRSAISLTSRLLTIYGQGFGRVGQPSKHSPHSLQLWFTRLALLFKIGQYELLQLETEAFDNLSRRDVYYDFYPSMYSDKKGCMASFGLRLLLAVVPMYNNKPKEALDTLSEIAGVCNEIKNYYKQQNFLYCEFWRKREIKVLSIIINCAVEIQDYGLIDDVLSKILSQSDTIREEKRSLLAACGRIYLFAGDVFGAEFMFAEARRLKDKLSANDSADSIDKGLIAVAQNDFLEAYSTFQKALMLDPSNIMLLNNMGVCQLYSGKLKNAICWFEKSIDIDPSKALNEHLLLNLATLYELQSSTSRDKKLNLLRQLNRFKPDLSASLDFCLKLQSSI</sequence>
<dbReference type="Gene3D" id="1.25.40.10">
    <property type="entry name" value="Tetratricopeptide repeat domain"/>
    <property type="match status" value="1"/>
</dbReference>
<organism evidence="2">
    <name type="scientific">Tabanus bromius</name>
    <name type="common">Band-eyed brown horse fly</name>
    <dbReference type="NCBI Taxonomy" id="304241"/>
    <lineage>
        <taxon>Eukaryota</taxon>
        <taxon>Metazoa</taxon>
        <taxon>Ecdysozoa</taxon>
        <taxon>Arthropoda</taxon>
        <taxon>Hexapoda</taxon>
        <taxon>Insecta</taxon>
        <taxon>Pterygota</taxon>
        <taxon>Neoptera</taxon>
        <taxon>Endopterygota</taxon>
        <taxon>Diptera</taxon>
        <taxon>Brachycera</taxon>
        <taxon>Tabanomorpha</taxon>
        <taxon>Tabanoidea</taxon>
        <taxon>Tabanidae</taxon>
        <taxon>Tabanus</taxon>
    </lineage>
</organism>
<feature type="repeat" description="TPR" evidence="1">
    <location>
        <begin position="352"/>
        <end position="385"/>
    </location>
</feature>
<dbReference type="PANTHER" id="PTHR21581:SF6">
    <property type="entry name" value="TRAFFICKING PROTEIN PARTICLE COMPLEX SUBUNIT 12"/>
    <property type="match status" value="1"/>
</dbReference>
<name>A0A0K8TNZ9_TABBR</name>
<dbReference type="InterPro" id="IPR019734">
    <property type="entry name" value="TPR_rpt"/>
</dbReference>
<dbReference type="SUPFAM" id="SSF48452">
    <property type="entry name" value="TPR-like"/>
    <property type="match status" value="1"/>
</dbReference>
<dbReference type="Pfam" id="PF13181">
    <property type="entry name" value="TPR_8"/>
    <property type="match status" value="2"/>
</dbReference>
<dbReference type="GO" id="GO:0005794">
    <property type="term" value="C:Golgi apparatus"/>
    <property type="evidence" value="ECO:0007669"/>
    <property type="project" value="TreeGrafter"/>
</dbReference>
<dbReference type="PANTHER" id="PTHR21581">
    <property type="entry name" value="D-ALANYL-D-ALANINE CARBOXYPEPTIDASE"/>
    <property type="match status" value="1"/>
</dbReference>
<evidence type="ECO:0000256" key="1">
    <source>
        <dbReference type="PROSITE-ProRule" id="PRU00339"/>
    </source>
</evidence>
<keyword evidence="1" id="KW-0802">TPR repeat</keyword>
<dbReference type="AlphaFoldDB" id="A0A0K8TNZ9"/>
<evidence type="ECO:0000313" key="2">
    <source>
        <dbReference type="EMBL" id="JAI16092.1"/>
    </source>
</evidence>
<feature type="repeat" description="TPR" evidence="1">
    <location>
        <begin position="386"/>
        <end position="419"/>
    </location>
</feature>
<dbReference type="InterPro" id="IPR011990">
    <property type="entry name" value="TPR-like_helical_dom_sf"/>
</dbReference>
<protein>
    <submittedName>
        <fullName evidence="2">Putative trafficking protein particle complex subunit 12</fullName>
    </submittedName>
</protein>
<dbReference type="SMART" id="SM00028">
    <property type="entry name" value="TPR"/>
    <property type="match status" value="2"/>
</dbReference>
<dbReference type="EMBL" id="GDAI01001511">
    <property type="protein sequence ID" value="JAI16092.1"/>
    <property type="molecule type" value="mRNA"/>
</dbReference>
<proteinExistence type="evidence at transcript level"/>
<dbReference type="GO" id="GO:0030008">
    <property type="term" value="C:TRAPP complex"/>
    <property type="evidence" value="ECO:0007669"/>
    <property type="project" value="TreeGrafter"/>
</dbReference>